<name>K4F618_9CAUD</name>
<gene>
    <name evidence="1" type="ORF">GAP32_221</name>
</gene>
<sequence length="287" mass="30142">MAVFSNLEGTMKKAFILGKNGAKLTTDGSALSVYNYQGTSLIPISAGDPLDDTHLVTLAYYKSHSGGGSGNALRGTVDPDPSLGTDGDVYYKVDSINILQIYIKDSGIWKPFVASPPTDSEYVTTTVAAPSDFTQVGSNYVYTLTSAVHQRGTNIIVQLQGQTGSVQDADVQVDSSGNITVSMSDEPTTNINVVIIGATTLSTPYNRLINKADWVTSGQEYTLAIPQATHGQVPGAIFIAVYENTTDSATSTSPYQIAAVQTSIDSSGNITLTSSVTFSGKVVISGK</sequence>
<dbReference type="RefSeq" id="YP_006987326.1">
    <property type="nucleotide sequence ID" value="NC_019401.1"/>
</dbReference>
<organism evidence="1 2">
    <name type="scientific">Cronobacter phage vB_CsaM_GAP32</name>
    <dbReference type="NCBI Taxonomy" id="1141136"/>
    <lineage>
        <taxon>Viruses</taxon>
        <taxon>Duplodnaviria</taxon>
        <taxon>Heunggongvirae</taxon>
        <taxon>Uroviricota</taxon>
        <taxon>Caudoviricetes</taxon>
        <taxon>Mimasvirus</taxon>
        <taxon>Mimasvirus GAP32</taxon>
    </lineage>
</organism>
<keyword evidence="2" id="KW-1185">Reference proteome</keyword>
<evidence type="ECO:0000313" key="1">
    <source>
        <dbReference type="EMBL" id="AFC21671.1"/>
    </source>
</evidence>
<evidence type="ECO:0000313" key="2">
    <source>
        <dbReference type="Proteomes" id="UP000000457"/>
    </source>
</evidence>
<dbReference type="OrthoDB" id="8777at10239"/>
<proteinExistence type="predicted"/>
<reference evidence="1 2" key="1">
    <citation type="journal article" date="2014" name="Virology">
        <title>Supersize me: Cronobacter sakazakii phage GAP32.</title>
        <authorList>
            <person name="Abbasifar R."/>
            <person name="Griffiths M.W."/>
            <person name="Sabour P.M."/>
            <person name="Ackermann H.-W."/>
            <person name="Vandersteegen K."/>
            <person name="Lavigne R."/>
            <person name="Noben J.-P."/>
            <person name="Villa A.A."/>
            <person name="Abbasifar A."/>
            <person name="Nash J.H.E."/>
            <person name="Kropinski A.M."/>
        </authorList>
    </citation>
    <scope>NUCLEOTIDE SEQUENCE [LARGE SCALE GENOMIC DNA]</scope>
    <source>
        <strain evidence="1">GAP-32</strain>
    </source>
</reference>
<dbReference type="EMBL" id="JN882285">
    <property type="protein sequence ID" value="AFC21671.1"/>
    <property type="molecule type" value="Genomic_DNA"/>
</dbReference>
<accession>K4F618</accession>
<protein>
    <submittedName>
        <fullName evidence="1">Uncharacterized protein</fullName>
    </submittedName>
</protein>
<dbReference type="GeneID" id="13993961"/>
<dbReference type="Proteomes" id="UP000000457">
    <property type="component" value="Segment"/>
</dbReference>
<dbReference type="KEGG" id="vg:13993961"/>